<protein>
    <submittedName>
        <fullName evidence="6">Type II secretion system protein</fullName>
    </submittedName>
</protein>
<feature type="transmembrane region" description="Helical" evidence="5">
    <location>
        <begin position="7"/>
        <end position="30"/>
    </location>
</feature>
<reference evidence="6" key="1">
    <citation type="journal article" date="2020" name="mSystems">
        <title>Genome- and Community-Level Interaction Insights into Carbon Utilization and Element Cycling Functions of Hydrothermarchaeota in Hydrothermal Sediment.</title>
        <authorList>
            <person name="Zhou Z."/>
            <person name="Liu Y."/>
            <person name="Xu W."/>
            <person name="Pan J."/>
            <person name="Luo Z.H."/>
            <person name="Li M."/>
        </authorList>
    </citation>
    <scope>NUCLEOTIDE SEQUENCE [LARGE SCALE GENOMIC DNA]</scope>
    <source>
        <strain evidence="6">SpSt-679</strain>
    </source>
</reference>
<accession>A0A7V4A0T4</accession>
<proteinExistence type="predicted"/>
<dbReference type="EMBL" id="DTCX01000150">
    <property type="protein sequence ID" value="HGL49480.1"/>
    <property type="molecule type" value="Genomic_DNA"/>
</dbReference>
<comment type="caution">
    <text evidence="6">The sequence shown here is derived from an EMBL/GenBank/DDBJ whole genome shotgun (WGS) entry which is preliminary data.</text>
</comment>
<keyword evidence="5" id="KW-0812">Transmembrane</keyword>
<gene>
    <name evidence="6" type="ORF">ENU54_02580</name>
</gene>
<sequence length="289" mass="30834">MGSKKGFTLLEVLIATAVGGILLGVVVFALNQSAQAARFHQDSQALNEDLRAALGLMADYVNWALAIYPPGSNLTLASSEAYTVRNPRTGNGTWTVGTDPILALVLPPQDPTASCSATQEAGCFRFVAFYLLAREDVVHNAFGASNPGADPLNDESARLLYLYQRVLRNWPPDSGTTGSSGTRLQLIQPNLPFPGNTDIESGRGFLLADYLSGEAAEPGMQLVYRSCLNGGSFGSCGSSSFSSTPPLAFSAAEVEISLRAFRAYRWPGRGVEVRLTQAATPRNLSLLLR</sequence>
<evidence type="ECO:0000256" key="2">
    <source>
        <dbReference type="ARBA" id="ARBA00004418"/>
    </source>
</evidence>
<evidence type="ECO:0000256" key="5">
    <source>
        <dbReference type="SAM" id="Phobius"/>
    </source>
</evidence>
<evidence type="ECO:0000256" key="4">
    <source>
        <dbReference type="ARBA" id="ARBA00023237"/>
    </source>
</evidence>
<dbReference type="GO" id="GO:0009279">
    <property type="term" value="C:cell outer membrane"/>
    <property type="evidence" value="ECO:0007669"/>
    <property type="project" value="UniProtKB-SubCell"/>
</dbReference>
<keyword evidence="4" id="KW-0998">Cell outer membrane</keyword>
<evidence type="ECO:0000256" key="1">
    <source>
        <dbReference type="ARBA" id="ARBA00004203"/>
    </source>
</evidence>
<evidence type="ECO:0000256" key="3">
    <source>
        <dbReference type="ARBA" id="ARBA00022764"/>
    </source>
</evidence>
<dbReference type="GO" id="GO:0042597">
    <property type="term" value="C:periplasmic space"/>
    <property type="evidence" value="ECO:0007669"/>
    <property type="project" value="UniProtKB-SubCell"/>
</dbReference>
<keyword evidence="3" id="KW-0574">Periplasm</keyword>
<dbReference type="Pfam" id="PF07963">
    <property type="entry name" value="N_methyl"/>
    <property type="match status" value="1"/>
</dbReference>
<comment type="subcellular location">
    <subcellularLocation>
        <location evidence="1">Cell outer membrane</location>
        <topology evidence="1">Single-pass membrane protein</topology>
    </subcellularLocation>
    <subcellularLocation>
        <location evidence="2">Periplasm</location>
    </subcellularLocation>
</comment>
<organism evidence="6">
    <name type="scientific">Thermus tengchongensis</name>
    <dbReference type="NCBI Taxonomy" id="1214928"/>
    <lineage>
        <taxon>Bacteria</taxon>
        <taxon>Thermotogati</taxon>
        <taxon>Deinococcota</taxon>
        <taxon>Deinococci</taxon>
        <taxon>Thermales</taxon>
        <taxon>Thermaceae</taxon>
        <taxon>Thermus</taxon>
    </lineage>
</organism>
<keyword evidence="5" id="KW-1133">Transmembrane helix</keyword>
<dbReference type="InterPro" id="IPR012902">
    <property type="entry name" value="N_methyl_site"/>
</dbReference>
<dbReference type="NCBIfam" id="TIGR02532">
    <property type="entry name" value="IV_pilin_GFxxxE"/>
    <property type="match status" value="1"/>
</dbReference>
<evidence type="ECO:0000313" key="6">
    <source>
        <dbReference type="EMBL" id="HGL49480.1"/>
    </source>
</evidence>
<keyword evidence="5" id="KW-0472">Membrane</keyword>
<dbReference type="InterPro" id="IPR045584">
    <property type="entry name" value="Pilin-like"/>
</dbReference>
<name>A0A7V4A0T4_9DEIN</name>
<dbReference type="SUPFAM" id="SSF54523">
    <property type="entry name" value="Pili subunits"/>
    <property type="match status" value="1"/>
</dbReference>
<dbReference type="AlphaFoldDB" id="A0A7V4A0T4"/>
<dbReference type="PROSITE" id="PS00409">
    <property type="entry name" value="PROKAR_NTER_METHYL"/>
    <property type="match status" value="1"/>
</dbReference>